<organism evidence="2 3">
    <name type="scientific">Marasmiellus scandens</name>
    <dbReference type="NCBI Taxonomy" id="2682957"/>
    <lineage>
        <taxon>Eukaryota</taxon>
        <taxon>Fungi</taxon>
        <taxon>Dikarya</taxon>
        <taxon>Basidiomycota</taxon>
        <taxon>Agaricomycotina</taxon>
        <taxon>Agaricomycetes</taxon>
        <taxon>Agaricomycetidae</taxon>
        <taxon>Agaricales</taxon>
        <taxon>Marasmiineae</taxon>
        <taxon>Omphalotaceae</taxon>
        <taxon>Marasmiellus</taxon>
    </lineage>
</organism>
<dbReference type="Proteomes" id="UP001498398">
    <property type="component" value="Unassembled WGS sequence"/>
</dbReference>
<dbReference type="EMBL" id="JBANRG010000004">
    <property type="protein sequence ID" value="KAK7466906.1"/>
    <property type="molecule type" value="Genomic_DNA"/>
</dbReference>
<evidence type="ECO:0000313" key="2">
    <source>
        <dbReference type="EMBL" id="KAK7466906.1"/>
    </source>
</evidence>
<comment type="caution">
    <text evidence="2">The sequence shown here is derived from an EMBL/GenBank/DDBJ whole genome shotgun (WGS) entry which is preliminary data.</text>
</comment>
<gene>
    <name evidence="2" type="ORF">VKT23_003970</name>
</gene>
<feature type="compositionally biased region" description="Basic and acidic residues" evidence="1">
    <location>
        <begin position="186"/>
        <end position="196"/>
    </location>
</feature>
<feature type="region of interest" description="Disordered" evidence="1">
    <location>
        <begin position="81"/>
        <end position="208"/>
    </location>
</feature>
<keyword evidence="3" id="KW-1185">Reference proteome</keyword>
<reference evidence="2 3" key="1">
    <citation type="submission" date="2024-01" db="EMBL/GenBank/DDBJ databases">
        <title>A draft genome for the cacao thread blight pathogen Marasmiellus scandens.</title>
        <authorList>
            <person name="Baruah I.K."/>
            <person name="Leung J."/>
            <person name="Bukari Y."/>
            <person name="Amoako-Attah I."/>
            <person name="Meinhardt L.W."/>
            <person name="Bailey B.A."/>
            <person name="Cohen S.P."/>
        </authorList>
    </citation>
    <scope>NUCLEOTIDE SEQUENCE [LARGE SCALE GENOMIC DNA]</scope>
    <source>
        <strain evidence="2 3">GH-19</strain>
    </source>
</reference>
<protein>
    <submittedName>
        <fullName evidence="2">Uncharacterized protein</fullName>
    </submittedName>
</protein>
<feature type="compositionally biased region" description="Polar residues" evidence="1">
    <location>
        <begin position="168"/>
        <end position="177"/>
    </location>
</feature>
<evidence type="ECO:0000313" key="3">
    <source>
        <dbReference type="Proteomes" id="UP001498398"/>
    </source>
</evidence>
<sequence>MAATFTPSDVIDMSKEKDWPANLGILDWDDTSIVFTKRSLIEFLKYTGTTVDTNFANVQKLPRYAKFGKLSFTEPQADVTTALPESMSSSDVDSFKPSRRVRTAPGGAHTDIFGNDFQAEDDALSRAPPRDVQDPVSPATSQTNDQAEEEPSGIAFTSEVRPSRRVKTNSMGTSSIGSLWDDASAEDFKPTRRVREGPGGQDNVSNLW</sequence>
<evidence type="ECO:0000256" key="1">
    <source>
        <dbReference type="SAM" id="MobiDB-lite"/>
    </source>
</evidence>
<name>A0ABR1JSV0_9AGAR</name>
<accession>A0ABR1JSV0</accession>
<proteinExistence type="predicted"/>